<evidence type="ECO:0000313" key="10">
    <source>
        <dbReference type="Proteomes" id="UP001321018"/>
    </source>
</evidence>
<organism evidence="9 10">
    <name type="scientific">Natronoglomus mannanivorans</name>
    <dbReference type="NCBI Taxonomy" id="2979990"/>
    <lineage>
        <taxon>Archaea</taxon>
        <taxon>Methanobacteriati</taxon>
        <taxon>Methanobacteriota</taxon>
        <taxon>Stenosarchaea group</taxon>
        <taxon>Halobacteria</taxon>
        <taxon>Halobacteriales</taxon>
        <taxon>Natrialbaceae</taxon>
        <taxon>Natronoglomus</taxon>
    </lineage>
</organism>
<dbReference type="InterPro" id="IPR010140">
    <property type="entry name" value="Histidinol_P_phosphatase_HisJ"/>
</dbReference>
<dbReference type="Pfam" id="PF02811">
    <property type="entry name" value="PHP"/>
    <property type="match status" value="1"/>
</dbReference>
<dbReference type="AlphaFoldDB" id="A0AAP2YY89"/>
<dbReference type="GO" id="GO:0005737">
    <property type="term" value="C:cytoplasm"/>
    <property type="evidence" value="ECO:0007669"/>
    <property type="project" value="TreeGrafter"/>
</dbReference>
<keyword evidence="6" id="KW-0368">Histidine biosynthesis</keyword>
<dbReference type="RefSeq" id="WP_338003566.1">
    <property type="nucleotide sequence ID" value="NZ_JAOPKA010000005.1"/>
</dbReference>
<dbReference type="GO" id="GO:0004401">
    <property type="term" value="F:histidinol-phosphatase activity"/>
    <property type="evidence" value="ECO:0007669"/>
    <property type="project" value="UniProtKB-EC"/>
</dbReference>
<protein>
    <recommendedName>
        <fullName evidence="3">histidinol-phosphatase</fullName>
        <ecNumber evidence="3">3.1.3.15</ecNumber>
    </recommendedName>
</protein>
<dbReference type="SUPFAM" id="SSF89550">
    <property type="entry name" value="PHP domain-like"/>
    <property type="match status" value="1"/>
</dbReference>
<comment type="similarity">
    <text evidence="2">Belongs to the PHP hydrolase family. HisK subfamily.</text>
</comment>
<evidence type="ECO:0000256" key="2">
    <source>
        <dbReference type="ARBA" id="ARBA00009152"/>
    </source>
</evidence>
<dbReference type="InterPro" id="IPR004013">
    <property type="entry name" value="PHP_dom"/>
</dbReference>
<proteinExistence type="inferred from homology"/>
<dbReference type="PANTHER" id="PTHR21039">
    <property type="entry name" value="HISTIDINOL PHOSPHATASE-RELATED"/>
    <property type="match status" value="1"/>
</dbReference>
<dbReference type="Proteomes" id="UP001321018">
    <property type="component" value="Unassembled WGS sequence"/>
</dbReference>
<evidence type="ECO:0000313" key="9">
    <source>
        <dbReference type="EMBL" id="MCU4741732.1"/>
    </source>
</evidence>
<dbReference type="InterPro" id="IPR003141">
    <property type="entry name" value="Pol/His_phosphatase_N"/>
</dbReference>
<dbReference type="Gene3D" id="3.20.20.140">
    <property type="entry name" value="Metal-dependent hydrolases"/>
    <property type="match status" value="1"/>
</dbReference>
<reference evidence="9" key="1">
    <citation type="submission" date="2022-09" db="EMBL/GenBank/DDBJ databases">
        <title>Enrichment on poylsaccharides allowed isolation of novel metabolic and taxonomic groups of Haloarchaea.</title>
        <authorList>
            <person name="Sorokin D.Y."/>
            <person name="Elcheninov A.G."/>
            <person name="Khizhniak T.V."/>
            <person name="Kolganova T.V."/>
            <person name="Kublanov I.V."/>
        </authorList>
    </citation>
    <scope>NUCLEOTIDE SEQUENCE</scope>
    <source>
        <strain evidence="9">AArc-xg1-1</strain>
    </source>
</reference>
<evidence type="ECO:0000256" key="3">
    <source>
        <dbReference type="ARBA" id="ARBA00013085"/>
    </source>
</evidence>
<feature type="domain" description="Polymerase/histidinol phosphatase N-terminal" evidence="8">
    <location>
        <begin position="5"/>
        <end position="95"/>
    </location>
</feature>
<gene>
    <name evidence="9" type="ORF">OB960_10025</name>
</gene>
<evidence type="ECO:0000256" key="6">
    <source>
        <dbReference type="ARBA" id="ARBA00023102"/>
    </source>
</evidence>
<evidence type="ECO:0000259" key="8">
    <source>
        <dbReference type="SMART" id="SM00481"/>
    </source>
</evidence>
<keyword evidence="5" id="KW-0378">Hydrolase</keyword>
<comment type="pathway">
    <text evidence="1">Amino-acid biosynthesis; L-histidine biosynthesis; L-histidine from 5-phospho-alpha-D-ribose 1-diphosphate: step 8/9.</text>
</comment>
<dbReference type="GO" id="GO:0000105">
    <property type="term" value="P:L-histidine biosynthetic process"/>
    <property type="evidence" value="ECO:0007669"/>
    <property type="project" value="UniProtKB-KW"/>
</dbReference>
<dbReference type="InterPro" id="IPR016195">
    <property type="entry name" value="Pol/histidinol_Pase-like"/>
</dbReference>
<dbReference type="EC" id="3.1.3.15" evidence="3"/>
<evidence type="ECO:0000256" key="7">
    <source>
        <dbReference type="ARBA" id="ARBA00049158"/>
    </source>
</evidence>
<dbReference type="PANTHER" id="PTHR21039:SF0">
    <property type="entry name" value="HISTIDINOL-PHOSPHATASE"/>
    <property type="match status" value="1"/>
</dbReference>
<evidence type="ECO:0000256" key="1">
    <source>
        <dbReference type="ARBA" id="ARBA00004970"/>
    </source>
</evidence>
<accession>A0AAP2YY89</accession>
<name>A0AAP2YY89_9EURY</name>
<dbReference type="EMBL" id="JAOPKA010000005">
    <property type="protein sequence ID" value="MCU4741732.1"/>
    <property type="molecule type" value="Genomic_DNA"/>
</dbReference>
<evidence type="ECO:0000256" key="5">
    <source>
        <dbReference type="ARBA" id="ARBA00022801"/>
    </source>
</evidence>
<evidence type="ECO:0000256" key="4">
    <source>
        <dbReference type="ARBA" id="ARBA00022605"/>
    </source>
</evidence>
<comment type="catalytic activity">
    <reaction evidence="7">
        <text>L-histidinol phosphate + H2O = L-histidinol + phosphate</text>
        <dbReference type="Rhea" id="RHEA:14465"/>
        <dbReference type="ChEBI" id="CHEBI:15377"/>
        <dbReference type="ChEBI" id="CHEBI:43474"/>
        <dbReference type="ChEBI" id="CHEBI:57699"/>
        <dbReference type="ChEBI" id="CHEBI:57980"/>
        <dbReference type="EC" id="3.1.3.15"/>
    </reaction>
</comment>
<sequence>MTLPADYHAHSNYSDGRPLPSMVAAAADAGLEAIGITDHCNVSSRELPQRAKRKLGFNLDQTYGRRREALRSLREQAPESNPITIYDAVELDYDPRDESEIERFLEDAAFDYTIGSVHVVDDTNIFDREYFAAKSESELQDLVAEYYDKVVALIESELFDVVGHVDAIERTPELRGYTTQAHYERVAEALEFSPTVPEINAGRVLEEYGHFHPAPAFLEAIQGRDVQFVPGTDSHRPAELLDRLPVLEERFADLDLEPVTPFSE</sequence>
<comment type="caution">
    <text evidence="9">The sequence shown here is derived from an EMBL/GenBank/DDBJ whole genome shotgun (WGS) entry which is preliminary data.</text>
</comment>
<dbReference type="SMART" id="SM00481">
    <property type="entry name" value="POLIIIAc"/>
    <property type="match status" value="1"/>
</dbReference>
<keyword evidence="4" id="KW-0028">Amino-acid biosynthesis</keyword>